<proteinExistence type="predicted"/>
<sequence>MEFVRKLVGRPGRTGSNIQLSSNQDEALSLMHLRKLFMEFLHSPVPLSTHEQESKLYMMLPLFCKVFGQAKPSSMTEKFGDVCQFSAHVSRLMVNEIRRRAANQPRDCASKSIIAFLMRDSAENTVSGWNLLNTLNFLASADTPVVECMVAASLPSNMVKCLYLFYDLPLLEKGNENTDKDVYEDVQRIQKLYTQVLVKLCNYTATSRELVHTDDLALLFTAISCPILNHNAQWRSCVSEILMTLTRYGLDREVVHYIHSKSCFSQCLMNMRKIQQDNPLELVEMIVTLVCCLKDSSEISHYLLADFRSCHGYLFLSELLLMLGDMTGNEAHEACRNVTLLVSSLVMIGHVTLRPLVSIGAPFQDPDFQIPEPVGGGVSVRNIEAFQVLHTVFLKTTDKLLCLNILDCINNIYCSDNANYFILQSQHTLSLFVEKAPEKDTDVQERIFKLLELVICNLNWVPCPELISVSILFKNKRVLLENNSTNAAMFRECGGSLCVHDIVPYASCRSEALKIVRELILSGGNDDLGTLLRLMHSSSPSEVKLKSDVFDTLLKVFDLDPRTRAGFREVGGFVYVMSVLINMEGSLADPISAVWKNVKREEVLNLLRTLFHVLTAAIQDDPANKNFMDEIRFRGLSDTIRLLGCFSVDAVNIQSFPAAGDRNKKWTTHSHEKKLPTMTVTQQPSVDSIRSSVSLECSLDIDPSSVLFAANELIKNLFDMATDSFGLKSGTSIIYASTSEVESISQGRVGLGIPYIYHPGAVTAAFDLLPAISEANVSVYSEGCLDLQLYWISHLQNLLKCEHNQQVMCEGGLPQQILDRCDTALVTEEHPLHAPLQRMFERLASQSLTPTVLRNFLRLGSPLYSQSLETAEENVIAGTKLNESHEKGTKDEEGEANRQSFHNEFIKESFNNKSTDVHYVTPRKLSDMVSKRLSEASAEAHSNALTYRDMLSMLASSSESGSDAESNSDEDEYLIVTNDTSEKNNPEYSPQFASDADDDKPPERPPRRSKPIGNNYSHSPSSDSMQDFNSCSQGYRVISKANDQPQDLPRAEVDGVDIDTIGNTDKEFSFIDQGEDTVILDVKEESIDNGIDGAVELTGTQVECFKANNTMSGNDVAGSYAEPGEFSQNTNTETTESRGKSISVETGNTETSINITTSPMITEAVSTDLHHEASQLSCNDISRRLSLQVAETCLDRSSNCSNSKEPMNASLNEEGGDAEDTEKDEDGDKEEEEDEEEPLQSFGGGAVPLTRVKCMVSMTTPKDARAHGSTDCPSFVEFDMNVDGFGCLFLPAIAPQVSAGIATVSSVMAPSAVMGGVPGVGVGERVFPPQAGLTFVTWICVDNYSDTTEDQHPIRLLTIMRQFRSGNERIPINVPCLTISISAKDRMLVVCTDESSCLGDADSVASLAYREHDRTEARFLSDLLLEEGRWHHVMVVLNKALIRNSTCALFVDGKHVTTCRLKYIQAAAVSPDSTVITSAPYISAYIGTPPNPSYRRCSRLLWRLGPTHLIEEPLSGATAEQMYRLGPNYVGSFQAPCPEGQLKVYGGEGVEPLVSEDKVMFGIHGHAKSVLTLLKIRKYFRRTDAKAVARELGLTTHDNTTPVRLIHNTAAHLQGASRTIGTIVIGCSGVRTFSPNPVSKLIECIGGVSSLLGLVAMSTNVEGLYASVKALSCVLRSNPSARRDMERVRGYQILALLLRRKKHLLNTHILHLTFALVGTVDSDRESSVIPNRVAFKDLLCDLEVWREAPADLQRSLFSHFLELLGPGSESVTNAELMQKLNLVPKLLFVLQDDSVTDSTAHTIASVLSVLLSNTSDRKNLLRFGQFLVSTLPVNSFNENELNVDAMTQSQQSSETGGDGEEVFFSDALQETLGFDWLLLFLQAHLHNTTVVRATRILVTMLSLMPTLNRFKDGLCTGSWLDGTDIILNKTTYVVAGFNVGSVAESKENYQVNREVCSVPGFLMVDKLLPKHIDIPEIYQLVIALLLGHPVSDVYSGAQFDWDSLYSVFWSPSASGVKLPTPSPQEPGLYNIYCPEAAYVLLAMAHIMVNEVKFLEKLVAVLFPKSRKMAKLQEFVESDSEEIIENHCEAASSSQTLLITHPARKCVFEFLRVIMTDSLVSPTASKGQVIIDSILESYPSNCSQSQQAEFQTEVLCAQIEYFLGGNLLSNPSAGPGNHSKIVANAFIFASKVVDILWAGK</sequence>
<dbReference type="PANTHER" id="PTHR46108:SF4">
    <property type="entry name" value="BLUE CHEESE"/>
    <property type="match status" value="1"/>
</dbReference>
<accession>A0AAD9PYV8</accession>
<feature type="compositionally biased region" description="Polar residues" evidence="2">
    <location>
        <begin position="1012"/>
        <end position="1029"/>
    </location>
</feature>
<dbReference type="InterPro" id="IPR056252">
    <property type="entry name" value="Alfy-like_Arm-like"/>
</dbReference>
<dbReference type="PANTHER" id="PTHR46108">
    <property type="entry name" value="BLUE CHEESE"/>
    <property type="match status" value="1"/>
</dbReference>
<reference evidence="5" key="1">
    <citation type="journal article" date="2023" name="G3 (Bethesda)">
        <title>Whole genome assembly and annotation of the endangered Caribbean coral Acropora cervicornis.</title>
        <authorList>
            <person name="Selwyn J.D."/>
            <person name="Vollmer S.V."/>
        </authorList>
    </citation>
    <scope>NUCLEOTIDE SEQUENCE</scope>
    <source>
        <strain evidence="5">K2</strain>
    </source>
</reference>
<feature type="compositionally biased region" description="Acidic residues" evidence="2">
    <location>
        <begin position="1214"/>
        <end position="1238"/>
    </location>
</feature>
<organism evidence="5 6">
    <name type="scientific">Acropora cervicornis</name>
    <name type="common">Staghorn coral</name>
    <dbReference type="NCBI Taxonomy" id="6130"/>
    <lineage>
        <taxon>Eukaryota</taxon>
        <taxon>Metazoa</taxon>
        <taxon>Cnidaria</taxon>
        <taxon>Anthozoa</taxon>
        <taxon>Hexacorallia</taxon>
        <taxon>Scleractinia</taxon>
        <taxon>Astrocoeniina</taxon>
        <taxon>Acroporidae</taxon>
        <taxon>Acropora</taxon>
    </lineage>
</organism>
<keyword evidence="6" id="KW-1185">Reference proteome</keyword>
<feature type="region of interest" description="Disordered" evidence="2">
    <location>
        <begin position="1120"/>
        <end position="1158"/>
    </location>
</feature>
<dbReference type="Proteomes" id="UP001249851">
    <property type="component" value="Unassembled WGS sequence"/>
</dbReference>
<evidence type="ECO:0000256" key="2">
    <source>
        <dbReference type="SAM" id="MobiDB-lite"/>
    </source>
</evidence>
<dbReference type="InterPro" id="IPR031570">
    <property type="entry name" value="NBEA/BDCP_DUF4704"/>
</dbReference>
<feature type="region of interest" description="Disordered" evidence="2">
    <location>
        <begin position="1196"/>
        <end position="1245"/>
    </location>
</feature>
<reference evidence="5" key="2">
    <citation type="journal article" date="2023" name="Science">
        <title>Genomic signatures of disease resistance in endangered staghorn corals.</title>
        <authorList>
            <person name="Vollmer S.V."/>
            <person name="Selwyn J.D."/>
            <person name="Despard B.A."/>
            <person name="Roesel C.L."/>
        </authorList>
    </citation>
    <scope>NUCLEOTIDE SEQUENCE</scope>
    <source>
        <strain evidence="5">K2</strain>
    </source>
</reference>
<dbReference type="SUPFAM" id="SSF48371">
    <property type="entry name" value="ARM repeat"/>
    <property type="match status" value="1"/>
</dbReference>
<feature type="compositionally biased region" description="Polar residues" evidence="2">
    <location>
        <begin position="1196"/>
        <end position="1211"/>
    </location>
</feature>
<comment type="caution">
    <text evidence="5">The sequence shown here is derived from an EMBL/GenBank/DDBJ whole genome shotgun (WGS) entry which is preliminary data.</text>
</comment>
<gene>
    <name evidence="5" type="ORF">P5673_027693</name>
</gene>
<dbReference type="InterPro" id="IPR016024">
    <property type="entry name" value="ARM-type_fold"/>
</dbReference>
<dbReference type="Pfam" id="PF23295">
    <property type="entry name" value="Arm_4"/>
    <property type="match status" value="1"/>
</dbReference>
<feature type="domain" description="DUF4704" evidence="3">
    <location>
        <begin position="1628"/>
        <end position="1762"/>
    </location>
</feature>
<feature type="region of interest" description="Disordered" evidence="2">
    <location>
        <begin position="977"/>
        <end position="1029"/>
    </location>
</feature>
<feature type="compositionally biased region" description="Polar residues" evidence="2">
    <location>
        <begin position="1143"/>
        <end position="1158"/>
    </location>
</feature>
<dbReference type="Pfam" id="PF15787">
    <property type="entry name" value="DUF4704"/>
    <property type="match status" value="1"/>
</dbReference>
<keyword evidence="1" id="KW-0853">WD repeat</keyword>
<evidence type="ECO:0000256" key="1">
    <source>
        <dbReference type="ARBA" id="ARBA00022574"/>
    </source>
</evidence>
<evidence type="ECO:0000313" key="6">
    <source>
        <dbReference type="Proteomes" id="UP001249851"/>
    </source>
</evidence>
<feature type="domain" description="Alfy-like armadillo-like repeat" evidence="4">
    <location>
        <begin position="538"/>
        <end position="824"/>
    </location>
</feature>
<protein>
    <submittedName>
        <fullName evidence="5">WD repeat and FYVE domain-containing protein 3</fullName>
    </submittedName>
</protein>
<evidence type="ECO:0000259" key="4">
    <source>
        <dbReference type="Pfam" id="PF23295"/>
    </source>
</evidence>
<name>A0AAD9PYV8_ACRCE</name>
<dbReference type="EMBL" id="JARQWQ010000097">
    <property type="protein sequence ID" value="KAK2551503.1"/>
    <property type="molecule type" value="Genomic_DNA"/>
</dbReference>
<feature type="region of interest" description="Disordered" evidence="2">
    <location>
        <begin position="877"/>
        <end position="897"/>
    </location>
</feature>
<dbReference type="InterPro" id="IPR051944">
    <property type="entry name" value="BEACH_domain_protein"/>
</dbReference>
<evidence type="ECO:0000313" key="5">
    <source>
        <dbReference type="EMBL" id="KAK2551503.1"/>
    </source>
</evidence>
<feature type="compositionally biased region" description="Basic and acidic residues" evidence="2">
    <location>
        <begin position="882"/>
        <end position="891"/>
    </location>
</feature>
<evidence type="ECO:0000259" key="3">
    <source>
        <dbReference type="Pfam" id="PF15787"/>
    </source>
</evidence>